<name>A0A0W0VXN0_9GAMM</name>
<organism evidence="1 2">
    <name type="scientific">Legionella maceachernii</name>
    <dbReference type="NCBI Taxonomy" id="466"/>
    <lineage>
        <taxon>Bacteria</taxon>
        <taxon>Pseudomonadati</taxon>
        <taxon>Pseudomonadota</taxon>
        <taxon>Gammaproteobacteria</taxon>
        <taxon>Legionellales</taxon>
        <taxon>Legionellaceae</taxon>
        <taxon>Legionella</taxon>
    </lineage>
</organism>
<evidence type="ECO:0000313" key="2">
    <source>
        <dbReference type="Proteomes" id="UP000054908"/>
    </source>
</evidence>
<protein>
    <submittedName>
        <fullName evidence="1">Uncharacterized protein</fullName>
    </submittedName>
</protein>
<accession>A0A0W0VXN0</accession>
<evidence type="ECO:0000313" key="1">
    <source>
        <dbReference type="EMBL" id="KTD24901.1"/>
    </source>
</evidence>
<dbReference type="RefSeq" id="WP_058453139.1">
    <property type="nucleotide sequence ID" value="NZ_CAAAIB010000014.1"/>
</dbReference>
<gene>
    <name evidence="1" type="ORF">Lmac_2438</name>
</gene>
<proteinExistence type="predicted"/>
<dbReference type="Proteomes" id="UP000054908">
    <property type="component" value="Unassembled WGS sequence"/>
</dbReference>
<dbReference type="PATRIC" id="fig|466.6.peg.2594"/>
<dbReference type="AlphaFoldDB" id="A0A0W0VXN0"/>
<comment type="caution">
    <text evidence="1">The sequence shown here is derived from an EMBL/GenBank/DDBJ whole genome shotgun (WGS) entry which is preliminary data.</text>
</comment>
<dbReference type="STRING" id="466.Lmac_2438"/>
<reference evidence="1 2" key="1">
    <citation type="submission" date="2015-11" db="EMBL/GenBank/DDBJ databases">
        <title>Genomic analysis of 38 Legionella species identifies large and diverse effector repertoires.</title>
        <authorList>
            <person name="Burstein D."/>
            <person name="Amaro F."/>
            <person name="Zusman T."/>
            <person name="Lifshitz Z."/>
            <person name="Cohen O."/>
            <person name="Gilbert J.A."/>
            <person name="Pupko T."/>
            <person name="Shuman H.A."/>
            <person name="Segal G."/>
        </authorList>
    </citation>
    <scope>NUCLEOTIDE SEQUENCE [LARGE SCALE GENOMIC DNA]</scope>
    <source>
        <strain evidence="1 2">PX-1-G2-E2</strain>
    </source>
</reference>
<keyword evidence="2" id="KW-1185">Reference proteome</keyword>
<sequence>MALLKEQHKQKKVKLNLEIDQKLFFMIKEYCKWASIDDIDYFIEQIALFVFKKDKEWKKFKSKTLNHDSDK</sequence>
<dbReference type="EMBL" id="LNYL01000048">
    <property type="protein sequence ID" value="KTD24901.1"/>
    <property type="molecule type" value="Genomic_DNA"/>
</dbReference>